<dbReference type="GO" id="GO:0009097">
    <property type="term" value="P:isoleucine biosynthetic process"/>
    <property type="evidence" value="ECO:0007669"/>
    <property type="project" value="UniProtKB-UniRule"/>
</dbReference>
<dbReference type="GO" id="GO:0009099">
    <property type="term" value="P:L-valine biosynthetic process"/>
    <property type="evidence" value="ECO:0007669"/>
    <property type="project" value="UniProtKB-UniRule"/>
</dbReference>
<comment type="pathway">
    <text evidence="1 8">Amino-acid biosynthesis; L-isoleucine biosynthesis; L-isoleucine from 2-oxobutanoate: step 1/4.</text>
</comment>
<comment type="subunit">
    <text evidence="4 8">Dimer of large and small chains.</text>
</comment>
<dbReference type="UniPathway" id="UPA00049">
    <property type="reaction ID" value="UER00059"/>
</dbReference>
<dbReference type="NCBIfam" id="NF008864">
    <property type="entry name" value="PRK11895.1"/>
    <property type="match status" value="1"/>
</dbReference>
<comment type="catalytic activity">
    <reaction evidence="7 8">
        <text>2 pyruvate + H(+) = (2S)-2-acetolactate + CO2</text>
        <dbReference type="Rhea" id="RHEA:25249"/>
        <dbReference type="ChEBI" id="CHEBI:15361"/>
        <dbReference type="ChEBI" id="CHEBI:15378"/>
        <dbReference type="ChEBI" id="CHEBI:16526"/>
        <dbReference type="ChEBI" id="CHEBI:58476"/>
        <dbReference type="EC" id="2.2.1.6"/>
    </reaction>
</comment>
<dbReference type="Proteomes" id="UP000007939">
    <property type="component" value="Chromosome"/>
</dbReference>
<evidence type="ECO:0000256" key="9">
    <source>
        <dbReference type="SAM" id="MobiDB-lite"/>
    </source>
</evidence>
<dbReference type="Pfam" id="PF22629">
    <property type="entry name" value="ACT_AHAS_ss"/>
    <property type="match status" value="1"/>
</dbReference>
<feature type="region of interest" description="Disordered" evidence="9">
    <location>
        <begin position="160"/>
        <end position="179"/>
    </location>
</feature>
<evidence type="ECO:0000313" key="12">
    <source>
        <dbReference type="Proteomes" id="UP000007939"/>
    </source>
</evidence>
<evidence type="ECO:0000256" key="7">
    <source>
        <dbReference type="ARBA" id="ARBA00048670"/>
    </source>
</evidence>
<dbReference type="NCBIfam" id="TIGR00119">
    <property type="entry name" value="acolac_sm"/>
    <property type="match status" value="1"/>
</dbReference>
<dbReference type="GO" id="GO:0005829">
    <property type="term" value="C:cytosol"/>
    <property type="evidence" value="ECO:0007669"/>
    <property type="project" value="TreeGrafter"/>
</dbReference>
<name>F4GH75_PARC1</name>
<evidence type="ECO:0000256" key="8">
    <source>
        <dbReference type="RuleBase" id="RU368092"/>
    </source>
</evidence>
<dbReference type="eggNOG" id="COG0440">
    <property type="taxonomic scope" value="Bacteria"/>
</dbReference>
<keyword evidence="5 8" id="KW-0028">Amino-acid biosynthesis</keyword>
<dbReference type="InterPro" id="IPR045865">
    <property type="entry name" value="ACT-like_dom_sf"/>
</dbReference>
<accession>F4GH75</accession>
<feature type="domain" description="ACT" evidence="10">
    <location>
        <begin position="6"/>
        <end position="80"/>
    </location>
</feature>
<evidence type="ECO:0000259" key="10">
    <source>
        <dbReference type="PROSITE" id="PS51671"/>
    </source>
</evidence>
<dbReference type="OrthoDB" id="9787365at2"/>
<dbReference type="EC" id="2.2.1.6" evidence="8"/>
<dbReference type="InterPro" id="IPR004789">
    <property type="entry name" value="Acetalactate_synth_ssu"/>
</dbReference>
<reference evidence="11 12" key="2">
    <citation type="journal article" date="2012" name="Stand. Genomic Sci.">
        <title>Complete genome sequence of the termite hindgut bacterium Spirochaeta coccoides type strain (SPN1(T)), reclassification in the genus Sphaerochaeta as Sphaerochaeta coccoides comb. nov. and emendations of the family Spirochaetaceae and the genus Sphaerochaeta.</title>
        <authorList>
            <person name="Abt B."/>
            <person name="Han C."/>
            <person name="Scheuner C."/>
            <person name="Lu M."/>
            <person name="Lapidus A."/>
            <person name="Nolan M."/>
            <person name="Lucas S."/>
            <person name="Hammon N."/>
            <person name="Deshpande S."/>
            <person name="Cheng J.F."/>
            <person name="Tapia R."/>
            <person name="Goodwin L.A."/>
            <person name="Pitluck S."/>
            <person name="Liolios K."/>
            <person name="Pagani I."/>
            <person name="Ivanova N."/>
            <person name="Mavromatis K."/>
            <person name="Mikhailova N."/>
            <person name="Huntemann M."/>
            <person name="Pati A."/>
            <person name="Chen A."/>
            <person name="Palaniappan K."/>
            <person name="Land M."/>
            <person name="Hauser L."/>
            <person name="Brambilla E.M."/>
            <person name="Rohde M."/>
            <person name="Spring S."/>
            <person name="Gronow S."/>
            <person name="Goker M."/>
            <person name="Woyke T."/>
            <person name="Bristow J."/>
            <person name="Eisen J.A."/>
            <person name="Markowitz V."/>
            <person name="Hugenholtz P."/>
            <person name="Kyrpides N.C."/>
            <person name="Klenk H.P."/>
            <person name="Detter J.C."/>
        </authorList>
    </citation>
    <scope>NUCLEOTIDE SEQUENCE [LARGE SCALE GENOMIC DNA]</scope>
    <source>
        <strain evidence="12">ATCC BAA-1237 / DSM 17374 / SPN1</strain>
    </source>
</reference>
<dbReference type="KEGG" id="scc:Spico_0320"/>
<dbReference type="CDD" id="cd04878">
    <property type="entry name" value="ACT_AHAS"/>
    <property type="match status" value="1"/>
</dbReference>
<dbReference type="FunFam" id="3.30.70.1150:FF:000001">
    <property type="entry name" value="Acetolactate synthase small subunit"/>
    <property type="match status" value="1"/>
</dbReference>
<dbReference type="InterPro" id="IPR027271">
    <property type="entry name" value="Acetolactate_synth/TF_NikR_C"/>
</dbReference>
<dbReference type="InterPro" id="IPR002912">
    <property type="entry name" value="ACT_dom"/>
</dbReference>
<gene>
    <name evidence="11" type="ordered locus">Spico_0320</name>
</gene>
<dbReference type="GO" id="GO:0003984">
    <property type="term" value="F:acetolactate synthase activity"/>
    <property type="evidence" value="ECO:0007669"/>
    <property type="project" value="UniProtKB-UniRule"/>
</dbReference>
<comment type="function">
    <text evidence="8">Catalyzes the conversion of 2 pyruvate molecules into acetolactate in the first common step of the biosynthetic pathway of the branched-amino acids such as leucine, isoleucine, and valine.</text>
</comment>
<comment type="pathway">
    <text evidence="2 8">Amino-acid biosynthesis; L-valine biosynthesis; L-valine from pyruvate: step 1/4.</text>
</comment>
<comment type="similarity">
    <text evidence="3 8">Belongs to the acetolactate synthase small subunit family.</text>
</comment>
<dbReference type="Pfam" id="PF10369">
    <property type="entry name" value="ALS_ss_C"/>
    <property type="match status" value="1"/>
</dbReference>
<dbReference type="InterPro" id="IPR039557">
    <property type="entry name" value="AHAS_ACT"/>
</dbReference>
<dbReference type="EMBL" id="CP002659">
    <property type="protein sequence ID" value="AEC01550.1"/>
    <property type="molecule type" value="Genomic_DNA"/>
</dbReference>
<dbReference type="PANTHER" id="PTHR30239">
    <property type="entry name" value="ACETOLACTATE SYNTHASE SMALL SUBUNIT"/>
    <property type="match status" value="1"/>
</dbReference>
<dbReference type="Gene3D" id="3.30.70.1150">
    <property type="entry name" value="ACT-like. Chain A, domain 2"/>
    <property type="match status" value="1"/>
</dbReference>
<evidence type="ECO:0000256" key="3">
    <source>
        <dbReference type="ARBA" id="ARBA00006341"/>
    </source>
</evidence>
<keyword evidence="8 11" id="KW-0808">Transferase</keyword>
<organism evidence="11 12">
    <name type="scientific">Parasphaerochaeta coccoides (strain ATCC BAA-1237 / DSM 17374 / SPN1)</name>
    <name type="common">Sphaerochaeta coccoides</name>
    <dbReference type="NCBI Taxonomy" id="760011"/>
    <lineage>
        <taxon>Bacteria</taxon>
        <taxon>Pseudomonadati</taxon>
        <taxon>Spirochaetota</taxon>
        <taxon>Spirochaetia</taxon>
        <taxon>Spirochaetales</taxon>
        <taxon>Sphaerochaetaceae</taxon>
        <taxon>Parasphaerochaeta</taxon>
    </lineage>
</organism>
<protein>
    <recommendedName>
        <fullName evidence="8">Acetolactate synthase small subunit</fullName>
        <shortName evidence="8">AHAS</shortName>
        <shortName evidence="8">ALS</shortName>
        <ecNumber evidence="8">2.2.1.6</ecNumber>
    </recommendedName>
    <alternativeName>
        <fullName evidence="8">Acetohydroxy-acid synthase small subunit</fullName>
    </alternativeName>
</protein>
<evidence type="ECO:0000256" key="6">
    <source>
        <dbReference type="ARBA" id="ARBA00023304"/>
    </source>
</evidence>
<dbReference type="AlphaFoldDB" id="F4GH75"/>
<sequence>MEKRYTLAILVNNHSGVLMRVVGLFSRRGYNIDSLSVGVTENSEISRITIVVTGDRAIVEQIKKQVGKLYDVIRVHEMTTRQSLQYELVMVKIAVSAGTRTNIVELGEIFKAKILDVTDSTITLQLTGSLDKLESFIGLVTPYGIVEMVRTGITALERGSRPLSDFPEDESFESALEGA</sequence>
<dbReference type="GO" id="GO:1990610">
    <property type="term" value="F:acetolactate synthase regulator activity"/>
    <property type="evidence" value="ECO:0007669"/>
    <property type="project" value="UniProtKB-UniRule"/>
</dbReference>
<evidence type="ECO:0000256" key="4">
    <source>
        <dbReference type="ARBA" id="ARBA00011744"/>
    </source>
</evidence>
<dbReference type="FunFam" id="3.30.70.260:FF:000001">
    <property type="entry name" value="Acetolactate synthase, small subunit"/>
    <property type="match status" value="1"/>
</dbReference>
<dbReference type="Gene3D" id="3.30.70.260">
    <property type="match status" value="1"/>
</dbReference>
<proteinExistence type="inferred from homology"/>
<dbReference type="SUPFAM" id="SSF55021">
    <property type="entry name" value="ACT-like"/>
    <property type="match status" value="2"/>
</dbReference>
<dbReference type="STRING" id="760011.Spico_0320"/>
<dbReference type="PANTHER" id="PTHR30239:SF0">
    <property type="entry name" value="ACETOLACTATE SYNTHASE SMALL SUBUNIT 1, CHLOROPLASTIC"/>
    <property type="match status" value="1"/>
</dbReference>
<evidence type="ECO:0000256" key="5">
    <source>
        <dbReference type="ARBA" id="ARBA00022605"/>
    </source>
</evidence>
<dbReference type="InterPro" id="IPR019455">
    <property type="entry name" value="Acetolactate_synth_ssu_C"/>
</dbReference>
<evidence type="ECO:0000313" key="11">
    <source>
        <dbReference type="EMBL" id="AEC01550.1"/>
    </source>
</evidence>
<keyword evidence="12" id="KW-1185">Reference proteome</keyword>
<keyword evidence="6 8" id="KW-0100">Branched-chain amino acid biosynthesis</keyword>
<reference evidence="12" key="1">
    <citation type="submission" date="2011-04" db="EMBL/GenBank/DDBJ databases">
        <title>The complete genome of Spirochaeta coccoides DSM 17374.</title>
        <authorList>
            <person name="Lucas S."/>
            <person name="Copeland A."/>
            <person name="Lapidus A."/>
            <person name="Bruce D."/>
            <person name="Goodwin L."/>
            <person name="Pitluck S."/>
            <person name="Peters L."/>
            <person name="Kyrpides N."/>
            <person name="Mavromatis K."/>
            <person name="Pagani I."/>
            <person name="Ivanova N."/>
            <person name="Ovchinnikova G."/>
            <person name="Lu M."/>
            <person name="Detter J.C."/>
            <person name="Tapia R."/>
            <person name="Han C."/>
            <person name="Land M."/>
            <person name="Hauser L."/>
            <person name="Markowitz V."/>
            <person name="Cheng J.-F."/>
            <person name="Hugenholtz P."/>
            <person name="Woyke T."/>
            <person name="Wu D."/>
            <person name="Spring S."/>
            <person name="Schroeder M."/>
            <person name="Brambilla E."/>
            <person name="Klenk H.-P."/>
            <person name="Eisen J.A."/>
        </authorList>
    </citation>
    <scope>NUCLEOTIDE SEQUENCE [LARGE SCALE GENOMIC DNA]</scope>
    <source>
        <strain evidence="12">ATCC BAA-1237 / DSM 17374 / SPN1</strain>
    </source>
</reference>
<evidence type="ECO:0000256" key="1">
    <source>
        <dbReference type="ARBA" id="ARBA00004974"/>
    </source>
</evidence>
<dbReference type="PROSITE" id="PS51671">
    <property type="entry name" value="ACT"/>
    <property type="match status" value="1"/>
</dbReference>
<dbReference type="RefSeq" id="WP_013738946.1">
    <property type="nucleotide sequence ID" value="NC_015436.1"/>
</dbReference>
<dbReference type="HOGENOM" id="CLU_055003_1_3_12"/>
<evidence type="ECO:0000256" key="2">
    <source>
        <dbReference type="ARBA" id="ARBA00005025"/>
    </source>
</evidence>
<dbReference type="InterPro" id="IPR054480">
    <property type="entry name" value="AHAS_small-like_ACT"/>
</dbReference>
<dbReference type="UniPathway" id="UPA00047">
    <property type="reaction ID" value="UER00055"/>
</dbReference>